<feature type="domain" description="IclR-ED" evidence="5">
    <location>
        <begin position="73"/>
        <end position="241"/>
    </location>
</feature>
<dbReference type="Gene3D" id="3.30.450.40">
    <property type="match status" value="1"/>
</dbReference>
<dbReference type="InterPro" id="IPR050707">
    <property type="entry name" value="HTH_MetabolicPath_Reg"/>
</dbReference>
<dbReference type="Pfam" id="PF09339">
    <property type="entry name" value="HTH_IclR"/>
    <property type="match status" value="1"/>
</dbReference>
<dbReference type="SUPFAM" id="SSF46785">
    <property type="entry name" value="Winged helix' DNA-binding domain"/>
    <property type="match status" value="1"/>
</dbReference>
<keyword evidence="7" id="KW-1185">Reference proteome</keyword>
<evidence type="ECO:0000313" key="7">
    <source>
        <dbReference type="Proteomes" id="UP000635902"/>
    </source>
</evidence>
<evidence type="ECO:0000256" key="2">
    <source>
        <dbReference type="ARBA" id="ARBA00023125"/>
    </source>
</evidence>
<evidence type="ECO:0000313" key="6">
    <source>
        <dbReference type="EMBL" id="MBF4553361.1"/>
    </source>
</evidence>
<dbReference type="SMART" id="SM00346">
    <property type="entry name" value="HTH_ICLR"/>
    <property type="match status" value="1"/>
</dbReference>
<dbReference type="Pfam" id="PF01614">
    <property type="entry name" value="IclR_C"/>
    <property type="match status" value="1"/>
</dbReference>
<sequence>MGQNKDVPAVSGIQVLDRAVFLLNVIAKEPRNLAELCEITGLPRATAHRIAVALEKHRLIERLSDSQWTAGPALAELAPDTSTHLEEAAEHILPRLVQSTGESVQLYRRSGMERVCIAIAEPASGLRDTVPVGTRMTLAAGSAAKILVGFGSPALQKEVLPTAAYTAEELTQVVAEGMAESSAERDPSLASVSVPILDANNIAIAALSISGPVARMGDSPADKYGAQVKDAAAEIEALLRG</sequence>
<feature type="domain" description="HTH iclR-type" evidence="4">
    <location>
        <begin position="13"/>
        <end position="72"/>
    </location>
</feature>
<keyword evidence="2" id="KW-0238">DNA-binding</keyword>
<keyword evidence="3" id="KW-0804">Transcription</keyword>
<dbReference type="PANTHER" id="PTHR30136">
    <property type="entry name" value="HELIX-TURN-HELIX TRANSCRIPTIONAL REGULATOR, ICLR FAMILY"/>
    <property type="match status" value="1"/>
</dbReference>
<dbReference type="RefSeq" id="WP_194556179.1">
    <property type="nucleotide sequence ID" value="NZ_JADKMY010000001.1"/>
</dbReference>
<reference evidence="6 7" key="1">
    <citation type="submission" date="2020-10" db="EMBL/GenBank/DDBJ databases">
        <title>Novel species in genus Corynebacterium.</title>
        <authorList>
            <person name="Zhang G."/>
        </authorList>
    </citation>
    <scope>NUCLEOTIDE SEQUENCE [LARGE SCALE GENOMIC DNA]</scope>
    <source>
        <strain evidence="6 7">DSM 45110</strain>
    </source>
</reference>
<dbReference type="InterPro" id="IPR005471">
    <property type="entry name" value="Tscrpt_reg_IclR_N"/>
</dbReference>
<dbReference type="EMBL" id="JADKMY010000001">
    <property type="protein sequence ID" value="MBF4553361.1"/>
    <property type="molecule type" value="Genomic_DNA"/>
</dbReference>
<evidence type="ECO:0000259" key="5">
    <source>
        <dbReference type="PROSITE" id="PS51078"/>
    </source>
</evidence>
<evidence type="ECO:0000256" key="1">
    <source>
        <dbReference type="ARBA" id="ARBA00023015"/>
    </source>
</evidence>
<dbReference type="PROSITE" id="PS51078">
    <property type="entry name" value="ICLR_ED"/>
    <property type="match status" value="1"/>
</dbReference>
<accession>A0ABR9ZJS6</accession>
<protein>
    <submittedName>
        <fullName evidence="6">IclR family transcriptional regulator</fullName>
    </submittedName>
</protein>
<dbReference type="Proteomes" id="UP000635902">
    <property type="component" value="Unassembled WGS sequence"/>
</dbReference>
<evidence type="ECO:0000256" key="3">
    <source>
        <dbReference type="ARBA" id="ARBA00023163"/>
    </source>
</evidence>
<dbReference type="PANTHER" id="PTHR30136:SF39">
    <property type="entry name" value="TRANSCRIPTIONAL REGULATORY PROTEIN"/>
    <property type="match status" value="1"/>
</dbReference>
<dbReference type="InterPro" id="IPR029016">
    <property type="entry name" value="GAF-like_dom_sf"/>
</dbReference>
<keyword evidence="1" id="KW-0805">Transcription regulation</keyword>
<evidence type="ECO:0000259" key="4">
    <source>
        <dbReference type="PROSITE" id="PS51077"/>
    </source>
</evidence>
<dbReference type="PROSITE" id="PS51077">
    <property type="entry name" value="HTH_ICLR"/>
    <property type="match status" value="1"/>
</dbReference>
<dbReference type="InterPro" id="IPR036388">
    <property type="entry name" value="WH-like_DNA-bd_sf"/>
</dbReference>
<name>A0ABR9ZJS6_9CORY</name>
<comment type="caution">
    <text evidence="6">The sequence shown here is derived from an EMBL/GenBank/DDBJ whole genome shotgun (WGS) entry which is preliminary data.</text>
</comment>
<dbReference type="SUPFAM" id="SSF55781">
    <property type="entry name" value="GAF domain-like"/>
    <property type="match status" value="1"/>
</dbReference>
<gene>
    <name evidence="6" type="ORF">IRY30_04610</name>
</gene>
<dbReference type="InterPro" id="IPR036390">
    <property type="entry name" value="WH_DNA-bd_sf"/>
</dbReference>
<proteinExistence type="predicted"/>
<dbReference type="InterPro" id="IPR014757">
    <property type="entry name" value="Tscrpt_reg_IclR_C"/>
</dbReference>
<dbReference type="Gene3D" id="1.10.10.10">
    <property type="entry name" value="Winged helix-like DNA-binding domain superfamily/Winged helix DNA-binding domain"/>
    <property type="match status" value="1"/>
</dbReference>
<organism evidence="6 7">
    <name type="scientific">Corynebacterium suicordis DSM 45110</name>
    <dbReference type="NCBI Taxonomy" id="1121369"/>
    <lineage>
        <taxon>Bacteria</taxon>
        <taxon>Bacillati</taxon>
        <taxon>Actinomycetota</taxon>
        <taxon>Actinomycetes</taxon>
        <taxon>Mycobacteriales</taxon>
        <taxon>Corynebacteriaceae</taxon>
        <taxon>Corynebacterium</taxon>
    </lineage>
</organism>